<dbReference type="AlphaFoldDB" id="A0A8J3R3V3"/>
<dbReference type="EMBL" id="BONZ01000127">
    <property type="protein sequence ID" value="GIH21397.1"/>
    <property type="molecule type" value="Genomic_DNA"/>
</dbReference>
<dbReference type="PANTHER" id="PTHR43320">
    <property type="entry name" value="SUGAR KINASE"/>
    <property type="match status" value="1"/>
</dbReference>
<keyword evidence="2 4" id="KW-0808">Transferase</keyword>
<feature type="domain" description="Carbohydrate kinase PfkB" evidence="6">
    <location>
        <begin position="33"/>
        <end position="327"/>
    </location>
</feature>
<protein>
    <submittedName>
        <fullName evidence="7">Sugar kinase</fullName>
    </submittedName>
</protein>
<dbReference type="GO" id="GO:0016301">
    <property type="term" value="F:kinase activity"/>
    <property type="evidence" value="ECO:0007669"/>
    <property type="project" value="UniProtKB-KW"/>
</dbReference>
<dbReference type="Gene3D" id="3.40.1190.20">
    <property type="match status" value="1"/>
</dbReference>
<evidence type="ECO:0000256" key="1">
    <source>
        <dbReference type="ARBA" id="ARBA00010688"/>
    </source>
</evidence>
<comment type="similarity">
    <text evidence="1 4">Belongs to the carbohydrate kinase PfkB family.</text>
</comment>
<dbReference type="PANTHER" id="PTHR43320:SF2">
    <property type="entry name" value="2-DEHYDRO-3-DEOXYGLUCONOKINASE_2-DEHYDRO-3-DEOXYGALACTONOKINASE"/>
    <property type="match status" value="1"/>
</dbReference>
<feature type="region of interest" description="Disordered" evidence="5">
    <location>
        <begin position="1"/>
        <end position="25"/>
    </location>
</feature>
<dbReference type="InterPro" id="IPR011611">
    <property type="entry name" value="PfkB_dom"/>
</dbReference>
<comment type="caution">
    <text evidence="7">The sequence shown here is derived from an EMBL/GenBank/DDBJ whole genome shotgun (WGS) entry which is preliminary data.</text>
</comment>
<keyword evidence="8" id="KW-1185">Reference proteome</keyword>
<accession>A0A8J3R3V3</accession>
<evidence type="ECO:0000256" key="4">
    <source>
        <dbReference type="RuleBase" id="RU003704"/>
    </source>
</evidence>
<evidence type="ECO:0000313" key="7">
    <source>
        <dbReference type="EMBL" id="GIH21397.1"/>
    </source>
</evidence>
<evidence type="ECO:0000256" key="5">
    <source>
        <dbReference type="SAM" id="MobiDB-lite"/>
    </source>
</evidence>
<dbReference type="InterPro" id="IPR052700">
    <property type="entry name" value="Carb_kinase_PfkB-like"/>
</dbReference>
<organism evidence="7 8">
    <name type="scientific">Rugosimonospora africana</name>
    <dbReference type="NCBI Taxonomy" id="556532"/>
    <lineage>
        <taxon>Bacteria</taxon>
        <taxon>Bacillati</taxon>
        <taxon>Actinomycetota</taxon>
        <taxon>Actinomycetes</taxon>
        <taxon>Micromonosporales</taxon>
        <taxon>Micromonosporaceae</taxon>
        <taxon>Rugosimonospora</taxon>
    </lineage>
</organism>
<dbReference type="InterPro" id="IPR002139">
    <property type="entry name" value="Ribo/fructo_kinase"/>
</dbReference>
<dbReference type="InterPro" id="IPR029056">
    <property type="entry name" value="Ribokinase-like"/>
</dbReference>
<sequence length="343" mass="35008">MTAPDEAAAGANGPSGNGAAAGRAAGDGGAPADVVTMGETMAMLSTPRIGLLRHAASLDLSSGGAESNLAIGLARLGHRVSWVGRVGADEFGALICRTLAAEGIDCRSIVDPAAPTGLMIKARRTEAVTRVSYYRSGSAGSRLSPQDVDTALVSRARVLYLTGITPALSGTAREAVRYAIDVARRAGVLVCLSLNYRQALWSEQAAGAEFAELVTQADLVFASEAEARLVVGGDTVEDLAAELSALGPRQVLITRGARGALAYVDGEVLIAPAYPVSAVDPVGAGDAFAAGYLSATLDGMSIVDCLDRACLAGAFAVTVPGDWEGLPDRADLALLRAEDAVLR</sequence>
<proteinExistence type="inferred from homology"/>
<name>A0A8J3R3V3_9ACTN</name>
<dbReference type="PRINTS" id="PR00990">
    <property type="entry name" value="RIBOKINASE"/>
</dbReference>
<gene>
    <name evidence="7" type="ORF">Raf01_95690</name>
</gene>
<dbReference type="PROSITE" id="PS00584">
    <property type="entry name" value="PFKB_KINASES_2"/>
    <property type="match status" value="1"/>
</dbReference>
<dbReference type="RefSeq" id="WP_239134556.1">
    <property type="nucleotide sequence ID" value="NZ_BONZ01000127.1"/>
</dbReference>
<dbReference type="SUPFAM" id="SSF53613">
    <property type="entry name" value="Ribokinase-like"/>
    <property type="match status" value="1"/>
</dbReference>
<evidence type="ECO:0000259" key="6">
    <source>
        <dbReference type="Pfam" id="PF00294"/>
    </source>
</evidence>
<dbReference type="Pfam" id="PF00294">
    <property type="entry name" value="PfkB"/>
    <property type="match status" value="1"/>
</dbReference>
<dbReference type="CDD" id="cd01166">
    <property type="entry name" value="KdgK"/>
    <property type="match status" value="1"/>
</dbReference>
<feature type="compositionally biased region" description="Low complexity" evidence="5">
    <location>
        <begin position="7"/>
        <end position="24"/>
    </location>
</feature>
<reference evidence="7" key="1">
    <citation type="submission" date="2021-01" db="EMBL/GenBank/DDBJ databases">
        <title>Whole genome shotgun sequence of Rugosimonospora africana NBRC 104875.</title>
        <authorList>
            <person name="Komaki H."/>
            <person name="Tamura T."/>
        </authorList>
    </citation>
    <scope>NUCLEOTIDE SEQUENCE</scope>
    <source>
        <strain evidence="7">NBRC 104875</strain>
    </source>
</reference>
<dbReference type="InterPro" id="IPR002173">
    <property type="entry name" value="Carboh/pur_kinase_PfkB_CS"/>
</dbReference>
<keyword evidence="3 4" id="KW-0418">Kinase</keyword>
<evidence type="ECO:0000313" key="8">
    <source>
        <dbReference type="Proteomes" id="UP000642748"/>
    </source>
</evidence>
<dbReference type="Proteomes" id="UP000642748">
    <property type="component" value="Unassembled WGS sequence"/>
</dbReference>
<evidence type="ECO:0000256" key="3">
    <source>
        <dbReference type="ARBA" id="ARBA00022777"/>
    </source>
</evidence>
<evidence type="ECO:0000256" key="2">
    <source>
        <dbReference type="ARBA" id="ARBA00022679"/>
    </source>
</evidence>